<feature type="compositionally biased region" description="Acidic residues" evidence="1">
    <location>
        <begin position="393"/>
        <end position="404"/>
    </location>
</feature>
<dbReference type="Proteomes" id="UP001150062">
    <property type="component" value="Unassembled WGS sequence"/>
</dbReference>
<sequence length="686" mass="80793">MKNQKFLVFSDCDHTTNSSVSKLGISVIDFLESSFDLPDLQVFFDSPTDLAKDLHLYLDKVSIDTILEMVWVTGESNYHPNSIQMSVYGILRRLSQWPFVRITLITKSNSRPKFLNDWVKIFNIQVINNANEINTKKVMWRGELISYSGKENSLIDLYSEKDSSLGTEIEIEKEKEQDNEEESEEKEKENISTFNTIERLLTKKIEENEGSDNQKSDLLALSGFQTIYLNKYSAFPKTFFTNERYCFHLPKNNFLNVDMIYIVKPIISQFKRLLELDSWEKKINKREVIKIEKFMKKIDCLLFSVFYDKMEKKWVYQKIILSPKWLFTINSALYQLINSTFNQKSILLSNDNLFDNDLINLLKFQKSKELEELISQEYLNLRKRNLPNQERKEEEEEDDDDDDDENKKINISPELKILKKRKLNKIKKDKEKESPLIQLINSFDSDGFPKYQSFENENENLNTLKINSNTKLTKFNKNTKMKSWMFQMANSISTHDNNADNSHHGIEYQTEVLNSNGNGTHVVNKANWEFNSLISTQTLQKENQEKVKERILKEREIEKKKRIEAEKLRKKQQQDNKIQESTSQGKKSQGGKSQENKKKRGRSNQSNQNRTQIKKCVEETLSTKIDPDHPKKTQIHVSLFKVCWCLLEKKYNNFDSEIIDIKIIQDLVGRWAEYVVNEFEDINIDN</sequence>
<keyword evidence="3" id="KW-1185">Reference proteome</keyword>
<feature type="compositionally biased region" description="Low complexity" evidence="1">
    <location>
        <begin position="583"/>
        <end position="593"/>
    </location>
</feature>
<feature type="region of interest" description="Disordered" evidence="1">
    <location>
        <begin position="385"/>
        <end position="408"/>
    </location>
</feature>
<evidence type="ECO:0000313" key="2">
    <source>
        <dbReference type="EMBL" id="KAJ6238532.1"/>
    </source>
</evidence>
<comment type="caution">
    <text evidence="2">The sequence shown here is derived from an EMBL/GenBank/DDBJ whole genome shotgun (WGS) entry which is preliminary data.</text>
</comment>
<name>A0ABQ8Y2X5_9EUKA</name>
<feature type="compositionally biased region" description="Basic and acidic residues" evidence="1">
    <location>
        <begin position="565"/>
        <end position="578"/>
    </location>
</feature>
<feature type="region of interest" description="Disordered" evidence="1">
    <location>
        <begin position="168"/>
        <end position="190"/>
    </location>
</feature>
<feature type="region of interest" description="Disordered" evidence="1">
    <location>
        <begin position="565"/>
        <end position="613"/>
    </location>
</feature>
<dbReference type="EMBL" id="JAOAOG010000232">
    <property type="protein sequence ID" value="KAJ6238532.1"/>
    <property type="molecule type" value="Genomic_DNA"/>
</dbReference>
<organism evidence="2 3">
    <name type="scientific">Anaeramoeba flamelloides</name>
    <dbReference type="NCBI Taxonomy" id="1746091"/>
    <lineage>
        <taxon>Eukaryota</taxon>
        <taxon>Metamonada</taxon>
        <taxon>Anaeramoebidae</taxon>
        <taxon>Anaeramoeba</taxon>
    </lineage>
</organism>
<reference evidence="2" key="1">
    <citation type="submission" date="2022-08" db="EMBL/GenBank/DDBJ databases">
        <title>Novel sulfate-reducing endosymbionts in the free-living metamonad Anaeramoeba.</title>
        <authorList>
            <person name="Jerlstrom-Hultqvist J."/>
            <person name="Cepicka I."/>
            <person name="Gallot-Lavallee L."/>
            <person name="Salas-Leiva D."/>
            <person name="Curtis B.A."/>
            <person name="Zahonova K."/>
            <person name="Pipaliya S."/>
            <person name="Dacks J."/>
            <person name="Roger A.J."/>
        </authorList>
    </citation>
    <scope>NUCLEOTIDE SEQUENCE</scope>
    <source>
        <strain evidence="2">Schooner1</strain>
    </source>
</reference>
<gene>
    <name evidence="2" type="ORF">M0813_25756</name>
</gene>
<evidence type="ECO:0000256" key="1">
    <source>
        <dbReference type="SAM" id="MobiDB-lite"/>
    </source>
</evidence>
<proteinExistence type="predicted"/>
<protein>
    <submittedName>
        <fullName evidence="2">Nulp1-related</fullName>
    </submittedName>
</protein>
<evidence type="ECO:0000313" key="3">
    <source>
        <dbReference type="Proteomes" id="UP001150062"/>
    </source>
</evidence>
<accession>A0ABQ8Y2X5</accession>